<dbReference type="SUPFAM" id="SSF55729">
    <property type="entry name" value="Acyl-CoA N-acyltransferases (Nat)"/>
    <property type="match status" value="1"/>
</dbReference>
<evidence type="ECO:0000313" key="4">
    <source>
        <dbReference type="Proteomes" id="UP000468388"/>
    </source>
</evidence>
<keyword evidence="4" id="KW-1185">Reference proteome</keyword>
<name>A0A6N8J2V5_9BACT</name>
<dbReference type="InterPro" id="IPR000182">
    <property type="entry name" value="GNAT_dom"/>
</dbReference>
<comment type="caution">
    <text evidence="3">The sequence shown here is derived from an EMBL/GenBank/DDBJ whole genome shotgun (WGS) entry which is preliminary data.</text>
</comment>
<dbReference type="Proteomes" id="UP000468388">
    <property type="component" value="Unassembled WGS sequence"/>
</dbReference>
<dbReference type="CDD" id="cd04301">
    <property type="entry name" value="NAT_SF"/>
    <property type="match status" value="1"/>
</dbReference>
<evidence type="ECO:0000256" key="1">
    <source>
        <dbReference type="ARBA" id="ARBA00022679"/>
    </source>
</evidence>
<dbReference type="PANTHER" id="PTHR13947:SF37">
    <property type="entry name" value="LD18367P"/>
    <property type="match status" value="1"/>
</dbReference>
<dbReference type="EMBL" id="WRXO01000001">
    <property type="protein sequence ID" value="MVT39091.1"/>
    <property type="molecule type" value="Genomic_DNA"/>
</dbReference>
<proteinExistence type="predicted"/>
<evidence type="ECO:0000259" key="2">
    <source>
        <dbReference type="PROSITE" id="PS51186"/>
    </source>
</evidence>
<dbReference type="Gene3D" id="3.40.630.30">
    <property type="match status" value="1"/>
</dbReference>
<dbReference type="PANTHER" id="PTHR13947">
    <property type="entry name" value="GNAT FAMILY N-ACETYLTRANSFERASE"/>
    <property type="match status" value="1"/>
</dbReference>
<dbReference type="Pfam" id="PF00583">
    <property type="entry name" value="Acetyltransf_1"/>
    <property type="match status" value="1"/>
</dbReference>
<evidence type="ECO:0000313" key="3">
    <source>
        <dbReference type="EMBL" id="MVT39091.1"/>
    </source>
</evidence>
<organism evidence="3 4">
    <name type="scientific">Chitinophaga oryziterrae</name>
    <dbReference type="NCBI Taxonomy" id="1031224"/>
    <lineage>
        <taxon>Bacteria</taxon>
        <taxon>Pseudomonadati</taxon>
        <taxon>Bacteroidota</taxon>
        <taxon>Chitinophagia</taxon>
        <taxon>Chitinophagales</taxon>
        <taxon>Chitinophagaceae</taxon>
        <taxon>Chitinophaga</taxon>
    </lineage>
</organism>
<gene>
    <name evidence="3" type="ORF">GO495_00725</name>
</gene>
<dbReference type="InterPro" id="IPR016181">
    <property type="entry name" value="Acyl_CoA_acyltransferase"/>
</dbReference>
<dbReference type="AlphaFoldDB" id="A0A6N8J2V5"/>
<reference evidence="3 4" key="1">
    <citation type="submission" date="2019-12" db="EMBL/GenBank/DDBJ databases">
        <title>The draft genomic sequence of strain Chitinophaga oryziterrae JCM 16595.</title>
        <authorList>
            <person name="Zhang X."/>
        </authorList>
    </citation>
    <scope>NUCLEOTIDE SEQUENCE [LARGE SCALE GENOMIC DNA]</scope>
    <source>
        <strain evidence="3 4">JCM 16595</strain>
    </source>
</reference>
<dbReference type="GO" id="GO:0008080">
    <property type="term" value="F:N-acetyltransferase activity"/>
    <property type="evidence" value="ECO:0007669"/>
    <property type="project" value="InterPro"/>
</dbReference>
<dbReference type="InterPro" id="IPR050769">
    <property type="entry name" value="NAT_camello-type"/>
</dbReference>
<accession>A0A6N8J2V5</accession>
<keyword evidence="1 3" id="KW-0808">Transferase</keyword>
<dbReference type="RefSeq" id="WP_157297794.1">
    <property type="nucleotide sequence ID" value="NZ_BAAAZB010000005.1"/>
</dbReference>
<protein>
    <submittedName>
        <fullName evidence="3">GNAT family N-acetyltransferase</fullName>
    </submittedName>
</protein>
<dbReference type="OrthoDB" id="9803233at2"/>
<dbReference type="PROSITE" id="PS51186">
    <property type="entry name" value="GNAT"/>
    <property type="match status" value="1"/>
</dbReference>
<sequence length="153" mass="17556">MIKCIRTTSDNKDFQQLVKALDADLRIRDGEEHSFYAQFNKIDALKYVIVAYDDDTAVGCGAIKDYSRDTMEVKRMYVSENKRGQGVASTVLKELEKWAVELNYSKCVLETGKKQPEAIALYKKSNYNIIPNYGQYENVENSVCFEKKLTEIV</sequence>
<feature type="domain" description="N-acetyltransferase" evidence="2">
    <location>
        <begin position="1"/>
        <end position="150"/>
    </location>
</feature>